<evidence type="ECO:0000313" key="2">
    <source>
        <dbReference type="Proteomes" id="UP001469553"/>
    </source>
</evidence>
<organism evidence="1 2">
    <name type="scientific">Ameca splendens</name>
    <dbReference type="NCBI Taxonomy" id="208324"/>
    <lineage>
        <taxon>Eukaryota</taxon>
        <taxon>Metazoa</taxon>
        <taxon>Chordata</taxon>
        <taxon>Craniata</taxon>
        <taxon>Vertebrata</taxon>
        <taxon>Euteleostomi</taxon>
        <taxon>Actinopterygii</taxon>
        <taxon>Neopterygii</taxon>
        <taxon>Teleostei</taxon>
        <taxon>Neoteleostei</taxon>
        <taxon>Acanthomorphata</taxon>
        <taxon>Ovalentaria</taxon>
        <taxon>Atherinomorphae</taxon>
        <taxon>Cyprinodontiformes</taxon>
        <taxon>Goodeidae</taxon>
        <taxon>Ameca</taxon>
    </lineage>
</organism>
<accession>A0ABV0Y831</accession>
<proteinExistence type="predicted"/>
<dbReference type="Proteomes" id="UP001469553">
    <property type="component" value="Unassembled WGS sequence"/>
</dbReference>
<dbReference type="EMBL" id="JAHRIP010024138">
    <property type="protein sequence ID" value="MEQ2289670.1"/>
    <property type="molecule type" value="Genomic_DNA"/>
</dbReference>
<reference evidence="1 2" key="1">
    <citation type="submission" date="2021-06" db="EMBL/GenBank/DDBJ databases">
        <authorList>
            <person name="Palmer J.M."/>
        </authorList>
    </citation>
    <scope>NUCLEOTIDE SEQUENCE [LARGE SCALE GENOMIC DNA]</scope>
    <source>
        <strain evidence="1 2">AS_MEX2019</strain>
        <tissue evidence="1">Muscle</tissue>
    </source>
</reference>
<gene>
    <name evidence="1" type="ORF">AMECASPLE_035560</name>
</gene>
<comment type="caution">
    <text evidence="1">The sequence shown here is derived from an EMBL/GenBank/DDBJ whole genome shotgun (WGS) entry which is preliminary data.</text>
</comment>
<keyword evidence="2" id="KW-1185">Reference proteome</keyword>
<protein>
    <submittedName>
        <fullName evidence="1">Uncharacterized protein</fullName>
    </submittedName>
</protein>
<sequence length="102" mass="11576">MNTCTQSNLHTHINTLTCCKRTHVTFSFTKQSLSTHTHTLSFHYASCADRRGCLQLRACHMLMYSTTHSNWRGSSALKYSPISLRTANGSNPASYSSFYFLF</sequence>
<evidence type="ECO:0000313" key="1">
    <source>
        <dbReference type="EMBL" id="MEQ2289670.1"/>
    </source>
</evidence>
<name>A0ABV0Y831_9TELE</name>